<organism evidence="1 2">
    <name type="scientific">Nocardioides albertanoniae</name>
    <dbReference type="NCBI Taxonomy" id="1175486"/>
    <lineage>
        <taxon>Bacteria</taxon>
        <taxon>Bacillati</taxon>
        <taxon>Actinomycetota</taxon>
        <taxon>Actinomycetes</taxon>
        <taxon>Propionibacteriales</taxon>
        <taxon>Nocardioidaceae</taxon>
        <taxon>Nocardioides</taxon>
    </lineage>
</organism>
<dbReference type="Proteomes" id="UP000320209">
    <property type="component" value="Unassembled WGS sequence"/>
</dbReference>
<proteinExistence type="predicted"/>
<accession>A0A543A3T4</accession>
<keyword evidence="2" id="KW-1185">Reference proteome</keyword>
<evidence type="ECO:0000313" key="2">
    <source>
        <dbReference type="Proteomes" id="UP000320209"/>
    </source>
</evidence>
<gene>
    <name evidence="1" type="ORF">FB381_1116</name>
</gene>
<dbReference type="AlphaFoldDB" id="A0A543A3T4"/>
<comment type="caution">
    <text evidence="1">The sequence shown here is derived from an EMBL/GenBank/DDBJ whole genome shotgun (WGS) entry which is preliminary data.</text>
</comment>
<sequence length="121" mass="13320">MTTLNFDGRRLTVTFPSWELLMAGRSSHTVDIDGIDYVEALPGWSSEILGIRSGLVVSGYRKLGTFRHPDGTRRLVSMSRGLPLLRVRMRDRDAGAGFDELLISDRDAAEIAADLGAQAWA</sequence>
<reference evidence="1 2" key="1">
    <citation type="submission" date="2019-06" db="EMBL/GenBank/DDBJ databases">
        <title>Sequencing the genomes of 1000 actinobacteria strains.</title>
        <authorList>
            <person name="Klenk H.-P."/>
        </authorList>
    </citation>
    <scope>NUCLEOTIDE SEQUENCE [LARGE SCALE GENOMIC DNA]</scope>
    <source>
        <strain evidence="1 2">DSM 25218</strain>
    </source>
</reference>
<dbReference type="EMBL" id="VFOV01000001">
    <property type="protein sequence ID" value="TQL67243.1"/>
    <property type="molecule type" value="Genomic_DNA"/>
</dbReference>
<dbReference type="OrthoDB" id="530515at2"/>
<protein>
    <submittedName>
        <fullName evidence="1">Uncharacterized protein</fullName>
    </submittedName>
</protein>
<evidence type="ECO:0000313" key="1">
    <source>
        <dbReference type="EMBL" id="TQL67243.1"/>
    </source>
</evidence>
<name>A0A543A3T4_9ACTN</name>
<dbReference type="RefSeq" id="WP_141779366.1">
    <property type="nucleotide sequence ID" value="NZ_VFOV01000001.1"/>
</dbReference>